<name>A0A8H8DGM5_9FUNG</name>
<reference evidence="1 2" key="1">
    <citation type="journal article" name="Sci. Rep.">
        <title>Genome-scale phylogenetic analyses confirm Olpidium as the closest living zoosporic fungus to the non-flagellated, terrestrial fungi.</title>
        <authorList>
            <person name="Chang Y."/>
            <person name="Rochon D."/>
            <person name="Sekimoto S."/>
            <person name="Wang Y."/>
            <person name="Chovatia M."/>
            <person name="Sandor L."/>
            <person name="Salamov A."/>
            <person name="Grigoriev I.V."/>
            <person name="Stajich J.E."/>
            <person name="Spatafora J.W."/>
        </authorList>
    </citation>
    <scope>NUCLEOTIDE SEQUENCE [LARGE SCALE GENOMIC DNA]</scope>
    <source>
        <strain evidence="1">S191</strain>
    </source>
</reference>
<dbReference type="Proteomes" id="UP000673691">
    <property type="component" value="Unassembled WGS sequence"/>
</dbReference>
<evidence type="ECO:0000313" key="2">
    <source>
        <dbReference type="Proteomes" id="UP000673691"/>
    </source>
</evidence>
<dbReference type="EMBL" id="JAEFCI010010476">
    <property type="protein sequence ID" value="KAG5457192.1"/>
    <property type="molecule type" value="Genomic_DNA"/>
</dbReference>
<evidence type="ECO:0000313" key="1">
    <source>
        <dbReference type="EMBL" id="KAG5457192.1"/>
    </source>
</evidence>
<dbReference type="AlphaFoldDB" id="A0A8H8DGM5"/>
<gene>
    <name evidence="1" type="ORF">BJ554DRAFT_2857</name>
</gene>
<sequence length="64" mass="7442">MIVPVSSPGLIALCAAFRSIDVRVLQRVYAEVWQCEHLAVFHGSVRLPHAERGHRRFHILRPWR</sequence>
<keyword evidence="2" id="KW-1185">Reference proteome</keyword>
<protein>
    <submittedName>
        <fullName evidence="1">Uncharacterized protein</fullName>
    </submittedName>
</protein>
<organism evidence="1 2">
    <name type="scientific">Olpidium bornovanus</name>
    <dbReference type="NCBI Taxonomy" id="278681"/>
    <lineage>
        <taxon>Eukaryota</taxon>
        <taxon>Fungi</taxon>
        <taxon>Fungi incertae sedis</taxon>
        <taxon>Olpidiomycota</taxon>
        <taxon>Olpidiomycotina</taxon>
        <taxon>Olpidiomycetes</taxon>
        <taxon>Olpidiales</taxon>
        <taxon>Olpidiaceae</taxon>
        <taxon>Olpidium</taxon>
    </lineage>
</organism>
<proteinExistence type="predicted"/>
<comment type="caution">
    <text evidence="1">The sequence shown here is derived from an EMBL/GenBank/DDBJ whole genome shotgun (WGS) entry which is preliminary data.</text>
</comment>
<accession>A0A8H8DGM5</accession>